<feature type="chain" id="PRO_5041703521" description="Secreted protein" evidence="2">
    <location>
        <begin position="22"/>
        <end position="84"/>
    </location>
</feature>
<evidence type="ECO:0000256" key="2">
    <source>
        <dbReference type="SAM" id="SignalP"/>
    </source>
</evidence>
<feature type="region of interest" description="Disordered" evidence="1">
    <location>
        <begin position="23"/>
        <end position="84"/>
    </location>
</feature>
<gene>
    <name evidence="3" type="ORF">Q8A67_019688</name>
</gene>
<feature type="signal peptide" evidence="2">
    <location>
        <begin position="1"/>
        <end position="21"/>
    </location>
</feature>
<comment type="caution">
    <text evidence="3">The sequence shown here is derived from an EMBL/GenBank/DDBJ whole genome shotgun (WGS) entry which is preliminary data.</text>
</comment>
<evidence type="ECO:0008006" key="5">
    <source>
        <dbReference type="Google" id="ProtNLM"/>
    </source>
</evidence>
<keyword evidence="2" id="KW-0732">Signal</keyword>
<dbReference type="Proteomes" id="UP001187343">
    <property type="component" value="Unassembled WGS sequence"/>
</dbReference>
<reference evidence="3" key="1">
    <citation type="submission" date="2023-08" db="EMBL/GenBank/DDBJ databases">
        <title>Chromosome-level Genome Assembly of mud carp (Cirrhinus molitorella).</title>
        <authorList>
            <person name="Liu H."/>
        </authorList>
    </citation>
    <scope>NUCLEOTIDE SEQUENCE</scope>
    <source>
        <strain evidence="3">Prfri</strain>
        <tissue evidence="3">Muscle</tissue>
    </source>
</reference>
<accession>A0AA88PED2</accession>
<evidence type="ECO:0000313" key="4">
    <source>
        <dbReference type="Proteomes" id="UP001187343"/>
    </source>
</evidence>
<proteinExistence type="predicted"/>
<protein>
    <recommendedName>
        <fullName evidence="5">Secreted protein</fullName>
    </recommendedName>
</protein>
<evidence type="ECO:0000313" key="3">
    <source>
        <dbReference type="EMBL" id="KAK2878897.1"/>
    </source>
</evidence>
<dbReference type="EMBL" id="JAUYZG010000019">
    <property type="protein sequence ID" value="KAK2878897.1"/>
    <property type="molecule type" value="Genomic_DNA"/>
</dbReference>
<evidence type="ECO:0000256" key="1">
    <source>
        <dbReference type="SAM" id="MobiDB-lite"/>
    </source>
</evidence>
<organism evidence="3 4">
    <name type="scientific">Cirrhinus molitorella</name>
    <name type="common">mud carp</name>
    <dbReference type="NCBI Taxonomy" id="172907"/>
    <lineage>
        <taxon>Eukaryota</taxon>
        <taxon>Metazoa</taxon>
        <taxon>Chordata</taxon>
        <taxon>Craniata</taxon>
        <taxon>Vertebrata</taxon>
        <taxon>Euteleostomi</taxon>
        <taxon>Actinopterygii</taxon>
        <taxon>Neopterygii</taxon>
        <taxon>Teleostei</taxon>
        <taxon>Ostariophysi</taxon>
        <taxon>Cypriniformes</taxon>
        <taxon>Cyprinidae</taxon>
        <taxon>Labeoninae</taxon>
        <taxon>Labeonini</taxon>
        <taxon>Cirrhinus</taxon>
    </lineage>
</organism>
<sequence length="84" mass="9254">MLRLFVLFTAMLLCNVGVSYSTTDYPEGGDETVGDQFDTTTATTEPPIHGDSWEVVYGEAGHNNQFDHDDSSGDHIDENNEPTK</sequence>
<keyword evidence="4" id="KW-1185">Reference proteome</keyword>
<name>A0AA88PED2_9TELE</name>
<dbReference type="AlphaFoldDB" id="A0AA88PED2"/>
<feature type="compositionally biased region" description="Basic and acidic residues" evidence="1">
    <location>
        <begin position="65"/>
        <end position="84"/>
    </location>
</feature>